<reference evidence="3 4" key="1">
    <citation type="submission" date="2015-02" db="EMBL/GenBank/DDBJ databases">
        <authorList>
            <person name="Chooi Y.-H."/>
        </authorList>
    </citation>
    <scope>NUCLEOTIDE SEQUENCE [LARGE SCALE GENOMIC DNA]</scope>
    <source>
        <strain evidence="3">E3</strain>
    </source>
</reference>
<feature type="compositionally biased region" description="Low complexity" evidence="2">
    <location>
        <begin position="684"/>
        <end position="701"/>
    </location>
</feature>
<dbReference type="STRING" id="37360.A0A0G4IJK2"/>
<protein>
    <recommendedName>
        <fullName evidence="5">Pentacotripeptide-repeat region of PRORP domain-containing protein</fullName>
    </recommendedName>
</protein>
<evidence type="ECO:0000313" key="4">
    <source>
        <dbReference type="Proteomes" id="UP000039324"/>
    </source>
</evidence>
<dbReference type="InterPro" id="IPR046960">
    <property type="entry name" value="PPR_At4g14850-like_plant"/>
</dbReference>
<dbReference type="GO" id="GO:0009451">
    <property type="term" value="P:RNA modification"/>
    <property type="evidence" value="ECO:0007669"/>
    <property type="project" value="InterPro"/>
</dbReference>
<dbReference type="Proteomes" id="UP000039324">
    <property type="component" value="Unassembled WGS sequence"/>
</dbReference>
<dbReference type="Pfam" id="PF01535">
    <property type="entry name" value="PPR"/>
    <property type="match status" value="2"/>
</dbReference>
<dbReference type="OrthoDB" id="185373at2759"/>
<gene>
    <name evidence="3" type="ORF">PBRA_004023</name>
</gene>
<dbReference type="AlphaFoldDB" id="A0A0G4IJK2"/>
<dbReference type="InterPro" id="IPR011990">
    <property type="entry name" value="TPR-like_helical_dom_sf"/>
</dbReference>
<evidence type="ECO:0008006" key="5">
    <source>
        <dbReference type="Google" id="ProtNLM"/>
    </source>
</evidence>
<feature type="repeat" description="PPR" evidence="1">
    <location>
        <begin position="516"/>
        <end position="550"/>
    </location>
</feature>
<dbReference type="InterPro" id="IPR002885">
    <property type="entry name" value="PPR_rpt"/>
</dbReference>
<evidence type="ECO:0000256" key="2">
    <source>
        <dbReference type="SAM" id="MobiDB-lite"/>
    </source>
</evidence>
<dbReference type="PROSITE" id="PS51375">
    <property type="entry name" value="PPR"/>
    <property type="match status" value="1"/>
</dbReference>
<feature type="region of interest" description="Disordered" evidence="2">
    <location>
        <begin position="679"/>
        <end position="701"/>
    </location>
</feature>
<dbReference type="EMBL" id="CDSF01000013">
    <property type="protein sequence ID" value="CEO95257.1"/>
    <property type="molecule type" value="Genomic_DNA"/>
</dbReference>
<keyword evidence="4" id="KW-1185">Reference proteome</keyword>
<sequence>MAARPRGRRFAGAPQVQSRRTDAPLFMQFMHAPSVPRAVAALKYEGDPVHGWTMFRVVVGSPDMKPGTPFFQTMMTFCRKHLQTKAPAVLDVAASRGARICDALFGAFLGACLLAKPPLLHDALERYAKWGPRTHNVIYTLAHICRLSNEPRLALPLVSDAVENQVEFTEKLLLMLVGCCSEDRSAAGADAAERLLDLIQSKRIPSYRSRLLFSNLLSVLLEHNRLHPASVVLSVMDSIGLPPLQEAYAAVLLSLAQDDRAHQALELFHTMVTRKINVDAVPLARLFTSLGHCRMLSSVKSLHAYARDKGLQVHRGVISALVDAYGHCRCVASVHALNDIARTRSYWNADDVIAAFASAYGHCCDLPSIKNLHELANGIGCLDHSVAVVSALARAYGQLSASSAVKSLHDNVRRIQSPHVVSLVAAYAACHDLESVQSLEQYARDRDVITDPEVLNELVSAYGRLSLLERVQELHELATGSDALSRQCAQTFIAAYSRCGRIDLAEHVFRDLSSKSLPACTSMIAAYAQAGKVQDAIVAFDTLKSLRLQPDRIVLLHLLEACRRAGDLERAGAIVDEFSKAWRIQLDPVHIACMVDSLANAGNLDDAELMARSLDNNGAIAWVTLLDACRVNKDVSRAERVFSIISASPDIGSCDLVASYRLMSAIYAAADRQLDADRVQAKMPSGSSAGSASSPAFPSSGTSYFDSILNSTAPWRP</sequence>
<dbReference type="GO" id="GO:0003723">
    <property type="term" value="F:RNA binding"/>
    <property type="evidence" value="ECO:0007669"/>
    <property type="project" value="InterPro"/>
</dbReference>
<evidence type="ECO:0000313" key="3">
    <source>
        <dbReference type="EMBL" id="CEO95257.1"/>
    </source>
</evidence>
<name>A0A0G4IJK2_PLABS</name>
<organism evidence="3 4">
    <name type="scientific">Plasmodiophora brassicae</name>
    <name type="common">Clubroot disease agent</name>
    <dbReference type="NCBI Taxonomy" id="37360"/>
    <lineage>
        <taxon>Eukaryota</taxon>
        <taxon>Sar</taxon>
        <taxon>Rhizaria</taxon>
        <taxon>Endomyxa</taxon>
        <taxon>Phytomyxea</taxon>
        <taxon>Plasmodiophorida</taxon>
        <taxon>Plasmodiophoridae</taxon>
        <taxon>Plasmodiophora</taxon>
    </lineage>
</organism>
<dbReference type="Gene3D" id="1.25.40.10">
    <property type="entry name" value="Tetratricopeptide repeat domain"/>
    <property type="match status" value="3"/>
</dbReference>
<proteinExistence type="predicted"/>
<evidence type="ECO:0000256" key="1">
    <source>
        <dbReference type="PROSITE-ProRule" id="PRU00708"/>
    </source>
</evidence>
<accession>A0A0G4IJK2</accession>
<dbReference type="NCBIfam" id="TIGR00756">
    <property type="entry name" value="PPR"/>
    <property type="match status" value="1"/>
</dbReference>
<dbReference type="PANTHER" id="PTHR47926">
    <property type="entry name" value="PENTATRICOPEPTIDE REPEAT-CONTAINING PROTEIN"/>
    <property type="match status" value="1"/>
</dbReference>